<evidence type="ECO:0000313" key="1">
    <source>
        <dbReference type="EMBL" id="KAK3795402.1"/>
    </source>
</evidence>
<comment type="caution">
    <text evidence="1">The sequence shown here is derived from an EMBL/GenBank/DDBJ whole genome shotgun (WGS) entry which is preliminary data.</text>
</comment>
<dbReference type="EMBL" id="JAWDGP010001065">
    <property type="protein sequence ID" value="KAK3795402.1"/>
    <property type="molecule type" value="Genomic_DNA"/>
</dbReference>
<reference evidence="1" key="1">
    <citation type="journal article" date="2023" name="G3 (Bethesda)">
        <title>A reference genome for the long-term kleptoplast-retaining sea slug Elysia crispata morphotype clarki.</title>
        <authorList>
            <person name="Eastman K.E."/>
            <person name="Pendleton A.L."/>
            <person name="Shaikh M.A."/>
            <person name="Suttiyut T."/>
            <person name="Ogas R."/>
            <person name="Tomko P."/>
            <person name="Gavelis G."/>
            <person name="Widhalm J.R."/>
            <person name="Wisecaver J.H."/>
        </authorList>
    </citation>
    <scope>NUCLEOTIDE SEQUENCE</scope>
    <source>
        <strain evidence="1">ECLA1</strain>
    </source>
</reference>
<keyword evidence="2" id="KW-1185">Reference proteome</keyword>
<name>A0AAE1AYV8_9GAST</name>
<sequence length="128" mass="14144">MLVRLSSSLMCINKEERKVRTILTFMLMSSGRDPLIYSDPVGASRRRETGDALCTANIDLLSWEILRLHDLVKNLEARDSSFSPSNNSLPEGACLATGFRHYKVSGQNCPLRTSDRVAEGGCLTLALI</sequence>
<protein>
    <submittedName>
        <fullName evidence="1">Uncharacterized protein</fullName>
    </submittedName>
</protein>
<dbReference type="AlphaFoldDB" id="A0AAE1AYV8"/>
<dbReference type="Proteomes" id="UP001283361">
    <property type="component" value="Unassembled WGS sequence"/>
</dbReference>
<proteinExistence type="predicted"/>
<gene>
    <name evidence="1" type="ORF">RRG08_000713</name>
</gene>
<evidence type="ECO:0000313" key="2">
    <source>
        <dbReference type="Proteomes" id="UP001283361"/>
    </source>
</evidence>
<accession>A0AAE1AYV8</accession>
<organism evidence="1 2">
    <name type="scientific">Elysia crispata</name>
    <name type="common">lettuce slug</name>
    <dbReference type="NCBI Taxonomy" id="231223"/>
    <lineage>
        <taxon>Eukaryota</taxon>
        <taxon>Metazoa</taxon>
        <taxon>Spiralia</taxon>
        <taxon>Lophotrochozoa</taxon>
        <taxon>Mollusca</taxon>
        <taxon>Gastropoda</taxon>
        <taxon>Heterobranchia</taxon>
        <taxon>Euthyneura</taxon>
        <taxon>Panpulmonata</taxon>
        <taxon>Sacoglossa</taxon>
        <taxon>Placobranchoidea</taxon>
        <taxon>Plakobranchidae</taxon>
        <taxon>Elysia</taxon>
    </lineage>
</organism>